<gene>
    <name evidence="2" type="ORF">SVIM_LOCUS316006</name>
</gene>
<evidence type="ECO:0000259" key="1">
    <source>
        <dbReference type="Pfam" id="PF26524"/>
    </source>
</evidence>
<dbReference type="PANTHER" id="PTHR46578:SF4">
    <property type="entry name" value="ARM-REPEAT_TETRATRICOPEPTIDE REPEAT (TPR)-LIKE PROTEIN"/>
    <property type="match status" value="1"/>
</dbReference>
<dbReference type="PANTHER" id="PTHR46578">
    <property type="entry name" value="ARM-REPEAT/TETRATRICOPEPTIDE REPEAT (TPR)-LIKE PROTEIN"/>
    <property type="match status" value="1"/>
</dbReference>
<organism evidence="2">
    <name type="scientific">Salix viminalis</name>
    <name type="common">Common osier</name>
    <name type="synonym">Basket willow</name>
    <dbReference type="NCBI Taxonomy" id="40686"/>
    <lineage>
        <taxon>Eukaryota</taxon>
        <taxon>Viridiplantae</taxon>
        <taxon>Streptophyta</taxon>
        <taxon>Embryophyta</taxon>
        <taxon>Tracheophyta</taxon>
        <taxon>Spermatophyta</taxon>
        <taxon>Magnoliopsida</taxon>
        <taxon>eudicotyledons</taxon>
        <taxon>Gunneridae</taxon>
        <taxon>Pentapetalae</taxon>
        <taxon>rosids</taxon>
        <taxon>fabids</taxon>
        <taxon>Malpighiales</taxon>
        <taxon>Salicaceae</taxon>
        <taxon>Saliceae</taxon>
        <taxon>Salix</taxon>
    </lineage>
</organism>
<accession>A0A6N2M4A1</accession>
<sequence>MESQSQKDSLHRASSECTNPSCFFCSMNEQDLSLRKAKLARCFREMPQIDDQEHVLVLRGIWNIAMTQPDDPEFPSLGIFECMGKLIQRAVKDRQWLLRDQNIYIPYYAAHIIGSYTMNKVQFAEKAVNSRVVLPLIELLRGKISCKLSKSCGSITGPLG</sequence>
<dbReference type="Pfam" id="PF26524">
    <property type="entry name" value="ARM_7"/>
    <property type="match status" value="1"/>
</dbReference>
<reference evidence="2" key="1">
    <citation type="submission" date="2019-03" db="EMBL/GenBank/DDBJ databases">
        <authorList>
            <person name="Mank J."/>
            <person name="Almeida P."/>
        </authorList>
    </citation>
    <scope>NUCLEOTIDE SEQUENCE</scope>
    <source>
        <strain evidence="2">78183</strain>
    </source>
</reference>
<proteinExistence type="predicted"/>
<protein>
    <recommendedName>
        <fullName evidence="1">ARM repeat N-terminal plant domain-containing protein</fullName>
    </recommendedName>
</protein>
<dbReference type="AlphaFoldDB" id="A0A6N2M4A1"/>
<evidence type="ECO:0000313" key="2">
    <source>
        <dbReference type="EMBL" id="VFU48356.1"/>
    </source>
</evidence>
<dbReference type="InterPro" id="IPR058868">
    <property type="entry name" value="ARM_7"/>
</dbReference>
<dbReference type="EMBL" id="CAADRP010001696">
    <property type="protein sequence ID" value="VFU48356.1"/>
    <property type="molecule type" value="Genomic_DNA"/>
</dbReference>
<feature type="domain" description="ARM repeat N-terminal plant" evidence="1">
    <location>
        <begin position="15"/>
        <end position="145"/>
    </location>
</feature>
<name>A0A6N2M4A1_SALVM</name>